<evidence type="ECO:0000313" key="1">
    <source>
        <dbReference type="EMBL" id="KAK8783717.1"/>
    </source>
</evidence>
<dbReference type="EMBL" id="JARKHS020005261">
    <property type="protein sequence ID" value="KAK8783717.1"/>
    <property type="molecule type" value="Genomic_DNA"/>
</dbReference>
<dbReference type="AlphaFoldDB" id="A0AAQ4F941"/>
<organism evidence="1 2">
    <name type="scientific">Amblyomma americanum</name>
    <name type="common">Lone star tick</name>
    <dbReference type="NCBI Taxonomy" id="6943"/>
    <lineage>
        <taxon>Eukaryota</taxon>
        <taxon>Metazoa</taxon>
        <taxon>Ecdysozoa</taxon>
        <taxon>Arthropoda</taxon>
        <taxon>Chelicerata</taxon>
        <taxon>Arachnida</taxon>
        <taxon>Acari</taxon>
        <taxon>Parasitiformes</taxon>
        <taxon>Ixodida</taxon>
        <taxon>Ixodoidea</taxon>
        <taxon>Ixodidae</taxon>
        <taxon>Amblyomminae</taxon>
        <taxon>Amblyomma</taxon>
    </lineage>
</organism>
<gene>
    <name evidence="1" type="ORF">V5799_009918</name>
</gene>
<dbReference type="PANTHER" id="PTHR11733">
    <property type="entry name" value="ZINC METALLOPROTEASE FAMILY M13 NEPRILYSIN-RELATED"/>
    <property type="match status" value="1"/>
</dbReference>
<comment type="caution">
    <text evidence="1">The sequence shown here is derived from an EMBL/GenBank/DDBJ whole genome shotgun (WGS) entry which is preliminary data.</text>
</comment>
<dbReference type="GO" id="GO:0016485">
    <property type="term" value="P:protein processing"/>
    <property type="evidence" value="ECO:0007669"/>
    <property type="project" value="TreeGrafter"/>
</dbReference>
<name>A0AAQ4F941_AMBAM</name>
<dbReference type="InterPro" id="IPR024079">
    <property type="entry name" value="MetalloPept_cat_dom_sf"/>
</dbReference>
<dbReference type="PANTHER" id="PTHR11733:SF241">
    <property type="entry name" value="GH26575P-RELATED"/>
    <property type="match status" value="1"/>
</dbReference>
<sequence length="537" mass="59636">MMRTLVGFFRDLLTLDRYSNVLVRLINLSLAQDVHTVFGVRLLRRDELIYVSLFPGKALEQKVRPYSAAPFDQYLPLLAAATKRIGVSVDVTMVLQIEEQVRRILLASEGDGTRQQEMKAADLVSLNGALDASGWLAALNVHLPTGRKLNEYSSISVDRFASVKSILKLFSSLPNHGVDYLYLNALLDAFRFDYLRTVPTKKDEDVQRGCLQASAEAMWHTRSVVADVVFGNRSSEAGGGVTEDVLHWVRVSISHGHGSLRWMGGVMRRHANRTLSTLSLHLHDKSVLNATYLDTSSAAADLLAAKRPVEFPAMYIRLRAEQQQSFLNNPAPKSETDKLHFFDEAPTYDDMLNTLTVPGSLRVEPLLYSQDVPLEFAAGTLGVLIAKELHRAILVSNISGFWGAREERALASFQDCVRKLAVKIFNVSLATAGDDQRGPSNEKDVDLTWMMAARTAHEGLSLALQGFRNASNWARYWKLAQRTFFRRFCLLTCGGVAESRTVPPNLLCLLSVANMPEFAEAFDCQAAVNLDTACALE</sequence>
<dbReference type="SUPFAM" id="SSF55486">
    <property type="entry name" value="Metalloproteases ('zincins'), catalytic domain"/>
    <property type="match status" value="1"/>
</dbReference>
<dbReference type="GO" id="GO:0005886">
    <property type="term" value="C:plasma membrane"/>
    <property type="evidence" value="ECO:0007669"/>
    <property type="project" value="TreeGrafter"/>
</dbReference>
<keyword evidence="2" id="KW-1185">Reference proteome</keyword>
<dbReference type="Proteomes" id="UP001321473">
    <property type="component" value="Unassembled WGS sequence"/>
</dbReference>
<protein>
    <submittedName>
        <fullName evidence="1">Uncharacterized protein</fullName>
    </submittedName>
</protein>
<dbReference type="InterPro" id="IPR000718">
    <property type="entry name" value="Peptidase_M13"/>
</dbReference>
<dbReference type="GO" id="GO:0004222">
    <property type="term" value="F:metalloendopeptidase activity"/>
    <property type="evidence" value="ECO:0007669"/>
    <property type="project" value="InterPro"/>
</dbReference>
<dbReference type="Gene3D" id="3.40.390.10">
    <property type="entry name" value="Collagenase (Catalytic Domain)"/>
    <property type="match status" value="1"/>
</dbReference>
<accession>A0AAQ4F941</accession>
<reference evidence="1 2" key="1">
    <citation type="journal article" date="2023" name="Arcadia Sci">
        <title>De novo assembly of a long-read Amblyomma americanum tick genome.</title>
        <authorList>
            <person name="Chou S."/>
            <person name="Poskanzer K.E."/>
            <person name="Rollins M."/>
            <person name="Thuy-Boun P.S."/>
        </authorList>
    </citation>
    <scope>NUCLEOTIDE SEQUENCE [LARGE SCALE GENOMIC DNA]</scope>
    <source>
        <strain evidence="1">F_SG_1</strain>
        <tissue evidence="1">Salivary glands</tissue>
    </source>
</reference>
<proteinExistence type="predicted"/>
<evidence type="ECO:0000313" key="2">
    <source>
        <dbReference type="Proteomes" id="UP001321473"/>
    </source>
</evidence>
<dbReference type="PROSITE" id="PS51885">
    <property type="entry name" value="NEPRILYSIN"/>
    <property type="match status" value="1"/>
</dbReference>